<dbReference type="STRING" id="1893.SAMN02787144_1004372"/>
<accession>A0A1K1YMW4</accession>
<sequence>MQDDMARAGQLWVTLPDGTHGAVAPVDRRGSGDGHVRLVHVLEGSRAAETVAEAQEQGLMAVLPPNSSAALQAFAEQIDPGRRSAAGPLATGRARGKARGPR</sequence>
<evidence type="ECO:0000313" key="2">
    <source>
        <dbReference type="EMBL" id="SFX63160.1"/>
    </source>
</evidence>
<reference evidence="2 3" key="1">
    <citation type="submission" date="2016-11" db="EMBL/GenBank/DDBJ databases">
        <authorList>
            <person name="Jaros S."/>
            <person name="Januszkiewicz K."/>
            <person name="Wedrychowicz H."/>
        </authorList>
    </citation>
    <scope>NUCLEOTIDE SEQUENCE [LARGE SCALE GENOMIC DNA]</scope>
    <source>
        <strain evidence="2 3">OK807</strain>
    </source>
</reference>
<dbReference type="Pfam" id="PF19988">
    <property type="entry name" value="DUF6424"/>
    <property type="match status" value="1"/>
</dbReference>
<evidence type="ECO:0000313" key="3">
    <source>
        <dbReference type="Proteomes" id="UP000181909"/>
    </source>
</evidence>
<evidence type="ECO:0000256" key="1">
    <source>
        <dbReference type="SAM" id="MobiDB-lite"/>
    </source>
</evidence>
<name>A0A1K1YMW4_STRAR</name>
<gene>
    <name evidence="2" type="ORF">SAMN02787144_1004372</name>
</gene>
<proteinExistence type="predicted"/>
<dbReference type="EMBL" id="FPJO01000004">
    <property type="protein sequence ID" value="SFX63160.1"/>
    <property type="molecule type" value="Genomic_DNA"/>
</dbReference>
<dbReference type="InterPro" id="IPR046309">
    <property type="entry name" value="DUF6424"/>
</dbReference>
<dbReference type="AlphaFoldDB" id="A0A1K1YMW4"/>
<organism evidence="2 3">
    <name type="scientific">Streptomyces atratus</name>
    <dbReference type="NCBI Taxonomy" id="1893"/>
    <lineage>
        <taxon>Bacteria</taxon>
        <taxon>Bacillati</taxon>
        <taxon>Actinomycetota</taxon>
        <taxon>Actinomycetes</taxon>
        <taxon>Kitasatosporales</taxon>
        <taxon>Streptomycetaceae</taxon>
        <taxon>Streptomyces</taxon>
    </lineage>
</organism>
<dbReference type="Proteomes" id="UP000181909">
    <property type="component" value="Unassembled WGS sequence"/>
</dbReference>
<protein>
    <submittedName>
        <fullName evidence="2">Uncharacterized protein</fullName>
    </submittedName>
</protein>
<feature type="region of interest" description="Disordered" evidence="1">
    <location>
        <begin position="79"/>
        <end position="102"/>
    </location>
</feature>